<feature type="transmembrane region" description="Helical" evidence="5">
    <location>
        <begin position="266"/>
        <end position="282"/>
    </location>
</feature>
<keyword evidence="3 5" id="KW-1133">Transmembrane helix</keyword>
<comment type="caution">
    <text evidence="7">The sequence shown here is derived from an EMBL/GenBank/DDBJ whole genome shotgun (WGS) entry which is preliminary data.</text>
</comment>
<feature type="transmembrane region" description="Helical" evidence="5">
    <location>
        <begin position="379"/>
        <end position="400"/>
    </location>
</feature>
<dbReference type="PANTHER" id="PTHR37422">
    <property type="entry name" value="TEICHURONIC ACID BIOSYNTHESIS PROTEIN TUAE"/>
    <property type="match status" value="1"/>
</dbReference>
<feature type="transmembrane region" description="Helical" evidence="5">
    <location>
        <begin position="440"/>
        <end position="460"/>
    </location>
</feature>
<dbReference type="Pfam" id="PF04932">
    <property type="entry name" value="Wzy_C"/>
    <property type="match status" value="1"/>
</dbReference>
<dbReference type="InterPro" id="IPR051533">
    <property type="entry name" value="WaaL-like"/>
</dbReference>
<evidence type="ECO:0000256" key="2">
    <source>
        <dbReference type="ARBA" id="ARBA00022692"/>
    </source>
</evidence>
<feature type="transmembrane region" description="Helical" evidence="5">
    <location>
        <begin position="412"/>
        <end position="434"/>
    </location>
</feature>
<feature type="transmembrane region" description="Helical" evidence="5">
    <location>
        <begin position="144"/>
        <end position="163"/>
    </location>
</feature>
<keyword evidence="7" id="KW-0436">Ligase</keyword>
<dbReference type="EMBL" id="VBRY01000008">
    <property type="protein sequence ID" value="TLS66760.1"/>
    <property type="molecule type" value="Genomic_DNA"/>
</dbReference>
<dbReference type="PANTHER" id="PTHR37422:SF13">
    <property type="entry name" value="LIPOPOLYSACCHARIDE BIOSYNTHESIS PROTEIN PA4999-RELATED"/>
    <property type="match status" value="1"/>
</dbReference>
<dbReference type="GO" id="GO:0016874">
    <property type="term" value="F:ligase activity"/>
    <property type="evidence" value="ECO:0007669"/>
    <property type="project" value="UniProtKB-KW"/>
</dbReference>
<sequence length="469" mass="51850">MMLNQRIESAIFILYGSLFFWLPIPLGGKFPWATSAMEIWIFLLTIATIWMIATRRMAMPATFSHNHTALILISSTTLWILIQIVPLPSSLLSLLSPVAASIPGQDTIALDPNITVLQLQKSLALVLLFALTLLLVHTRERLKWLAYIITASAFLHALFAIVLELSGIQYTVHLYGYSDLDKPVIPTGRAKGFHSNPDHLAGMLEISLAIGIGLLISMLHSHQFSGWRQRIRHISQTILGPKARLRIILMILCIALVMTHSRMGNSAFFISLMISGVLFLLLSRHASRAVSIFIVSLIVLDIVIIGSWVGLQKVVDRIEQTTTTSEAQRGDVYADTLAMTSDFRLSGIGAGNFFSAFPGYKQDGPTYYIDHVHNDYLELLLELGLAGFTPLALLLIYALIRTLITLKQRRSGLILGMSFASLMGIISILIHSTVDFNLQVPSNAALFTVLVAIPFICARLHSEAHGRDT</sequence>
<feature type="domain" description="O-antigen ligase-related" evidence="6">
    <location>
        <begin position="248"/>
        <end position="389"/>
    </location>
</feature>
<feature type="transmembrane region" description="Helical" evidence="5">
    <location>
        <begin position="65"/>
        <end position="85"/>
    </location>
</feature>
<evidence type="ECO:0000313" key="8">
    <source>
        <dbReference type="Proteomes" id="UP000306585"/>
    </source>
</evidence>
<evidence type="ECO:0000256" key="1">
    <source>
        <dbReference type="ARBA" id="ARBA00004141"/>
    </source>
</evidence>
<evidence type="ECO:0000256" key="3">
    <source>
        <dbReference type="ARBA" id="ARBA00022989"/>
    </source>
</evidence>
<dbReference type="GO" id="GO:0016020">
    <property type="term" value="C:membrane"/>
    <property type="evidence" value="ECO:0007669"/>
    <property type="project" value="UniProtKB-SubCell"/>
</dbReference>
<dbReference type="AlphaFoldDB" id="A0A5R9GKV6"/>
<feature type="transmembrane region" description="Helical" evidence="5">
    <location>
        <begin position="30"/>
        <end position="53"/>
    </location>
</feature>
<feature type="transmembrane region" description="Helical" evidence="5">
    <location>
        <begin position="200"/>
        <end position="222"/>
    </location>
</feature>
<feature type="transmembrane region" description="Helical" evidence="5">
    <location>
        <begin position="243"/>
        <end position="260"/>
    </location>
</feature>
<accession>A0A5R9GKV6</accession>
<dbReference type="InterPro" id="IPR007016">
    <property type="entry name" value="O-antigen_ligase-rel_domated"/>
</dbReference>
<comment type="subcellular location">
    <subcellularLocation>
        <location evidence="1">Membrane</location>
        <topology evidence="1">Multi-pass membrane protein</topology>
    </subcellularLocation>
</comment>
<name>A0A5R9GKV6_9PROT</name>
<keyword evidence="2 5" id="KW-0812">Transmembrane</keyword>
<evidence type="ECO:0000256" key="5">
    <source>
        <dbReference type="SAM" id="Phobius"/>
    </source>
</evidence>
<protein>
    <submittedName>
        <fullName evidence="7">O-antigen ligase family protein</fullName>
    </submittedName>
</protein>
<reference evidence="7 8" key="1">
    <citation type="journal article" date="2019" name="Appl. Environ. Microbiol.">
        <title>Environmental Evidence and Genomic Insight of Iron-oxidizing Bacteria Preference Towards More Corrosion Resistant Stainless Steel at Higher Salinities.</title>
        <authorList>
            <person name="Garrison C.E."/>
            <person name="Price K.A."/>
            <person name="Field E.K."/>
        </authorList>
    </citation>
    <scope>NUCLEOTIDE SEQUENCE [LARGE SCALE GENOMIC DNA]</scope>
    <source>
        <strain evidence="7 8">P3</strain>
    </source>
</reference>
<evidence type="ECO:0000256" key="4">
    <source>
        <dbReference type="ARBA" id="ARBA00023136"/>
    </source>
</evidence>
<proteinExistence type="predicted"/>
<keyword evidence="4 5" id="KW-0472">Membrane</keyword>
<gene>
    <name evidence="7" type="ORF">FEF65_09575</name>
</gene>
<keyword evidence="8" id="KW-1185">Reference proteome</keyword>
<organism evidence="7 8">
    <name type="scientific">Mariprofundus erugo</name>
    <dbReference type="NCBI Taxonomy" id="2528639"/>
    <lineage>
        <taxon>Bacteria</taxon>
        <taxon>Pseudomonadati</taxon>
        <taxon>Pseudomonadota</taxon>
        <taxon>Candidatius Mariprofundia</taxon>
        <taxon>Mariprofundales</taxon>
        <taxon>Mariprofundaceae</taxon>
        <taxon>Mariprofundus</taxon>
    </lineage>
</organism>
<feature type="transmembrane region" description="Helical" evidence="5">
    <location>
        <begin position="7"/>
        <end position="24"/>
    </location>
</feature>
<feature type="transmembrane region" description="Helical" evidence="5">
    <location>
        <begin position="119"/>
        <end position="137"/>
    </location>
</feature>
<dbReference type="Proteomes" id="UP000306585">
    <property type="component" value="Unassembled WGS sequence"/>
</dbReference>
<evidence type="ECO:0000313" key="7">
    <source>
        <dbReference type="EMBL" id="TLS66760.1"/>
    </source>
</evidence>
<evidence type="ECO:0000259" key="6">
    <source>
        <dbReference type="Pfam" id="PF04932"/>
    </source>
</evidence>
<feature type="transmembrane region" description="Helical" evidence="5">
    <location>
        <begin position="289"/>
        <end position="311"/>
    </location>
</feature>